<reference evidence="7" key="1">
    <citation type="submission" date="2022-09" db="EMBL/GenBank/DDBJ databases">
        <title>Novel species in genus Arthrobacter.</title>
        <authorList>
            <person name="Liu Y."/>
        </authorList>
    </citation>
    <scope>NUCLEOTIDE SEQUENCE</scope>
    <source>
        <strain evidence="7">Zg-Y815</strain>
    </source>
</reference>
<feature type="transmembrane region" description="Helical" evidence="6">
    <location>
        <begin position="206"/>
        <end position="228"/>
    </location>
</feature>
<feature type="transmembrane region" description="Helical" evidence="6">
    <location>
        <begin position="162"/>
        <end position="185"/>
    </location>
</feature>
<evidence type="ECO:0000256" key="6">
    <source>
        <dbReference type="SAM" id="Phobius"/>
    </source>
</evidence>
<feature type="transmembrane region" description="Helical" evidence="6">
    <location>
        <begin position="75"/>
        <end position="100"/>
    </location>
</feature>
<keyword evidence="3 6" id="KW-0812">Transmembrane</keyword>
<dbReference type="PANTHER" id="PTHR30250">
    <property type="entry name" value="PST FAMILY PREDICTED COLANIC ACID TRANSPORTER"/>
    <property type="match status" value="1"/>
</dbReference>
<gene>
    <name evidence="7" type="ORF">N2K95_04700</name>
</gene>
<dbReference type="InterPro" id="IPR050833">
    <property type="entry name" value="Poly_Biosynth_Transport"/>
</dbReference>
<feature type="transmembrane region" description="Helical" evidence="6">
    <location>
        <begin position="106"/>
        <end position="129"/>
    </location>
</feature>
<comment type="subcellular location">
    <subcellularLocation>
        <location evidence="1">Cell membrane</location>
        <topology evidence="1">Multi-pass membrane protein</topology>
    </subcellularLocation>
</comment>
<keyword evidence="8" id="KW-1185">Reference proteome</keyword>
<dbReference type="RefSeq" id="WP_260653135.1">
    <property type="nucleotide sequence ID" value="NZ_CP104275.1"/>
</dbReference>
<evidence type="ECO:0000256" key="3">
    <source>
        <dbReference type="ARBA" id="ARBA00022692"/>
    </source>
</evidence>
<accession>A0ABY5YS81</accession>
<feature type="transmembrane region" description="Helical" evidence="6">
    <location>
        <begin position="321"/>
        <end position="340"/>
    </location>
</feature>
<keyword evidence="4 6" id="KW-1133">Transmembrane helix</keyword>
<feature type="transmembrane region" description="Helical" evidence="6">
    <location>
        <begin position="41"/>
        <end position="63"/>
    </location>
</feature>
<feature type="transmembrane region" description="Helical" evidence="6">
    <location>
        <begin position="347"/>
        <end position="366"/>
    </location>
</feature>
<dbReference type="EMBL" id="CP104275">
    <property type="protein sequence ID" value="UWX97974.1"/>
    <property type="molecule type" value="Genomic_DNA"/>
</dbReference>
<dbReference type="PANTHER" id="PTHR30250:SF26">
    <property type="entry name" value="PSMA PROTEIN"/>
    <property type="match status" value="1"/>
</dbReference>
<evidence type="ECO:0000256" key="5">
    <source>
        <dbReference type="ARBA" id="ARBA00023136"/>
    </source>
</evidence>
<feature type="transmembrane region" description="Helical" evidence="6">
    <location>
        <begin position="240"/>
        <end position="259"/>
    </location>
</feature>
<proteinExistence type="predicted"/>
<evidence type="ECO:0000256" key="1">
    <source>
        <dbReference type="ARBA" id="ARBA00004651"/>
    </source>
</evidence>
<protein>
    <recommendedName>
        <fullName evidence="9">O-antigen/teichoic acid export membrane protein</fullName>
    </recommendedName>
</protein>
<feature type="transmembrane region" description="Helical" evidence="6">
    <location>
        <begin position="280"/>
        <end position="301"/>
    </location>
</feature>
<name>A0ABY5YS81_9MICC</name>
<sequence length="411" mass="42667">MGGFRRLVTFADQGVSSVSNFVAVAVAANVAGASEFGQFSLAYAGLLLFLGGQRALVGETLLVRYSQTGKLTRDVASASLGATLLVALPAVMLLLAGAVLSGAENSLVWLVMAAASPFVLLQDSIRYLFICQGRPALALLIDGLWAGGSISAMLLAAQSGSALWVVLAWWGAGAAAALAAGLIIARSVPAVPAGVRWLLLNRDFAFRYLAEFAALNASTFGVLYFLVFPLGAAGVGALRAAQLLFSPLNTVFSAIKTAVIPELVRTRGTGAFRSRLLETFVLVLVLCVGWGAAVLMLPASAGEFVLGETWHNASELRWPYAVQYLAMVPYTVLLAYFRAVQVNRLSTLMRGVLAVLTLVLPLALALGGSAAASAWGFTGAVAIAAVCGLVAVRVARVRSARPAAGALEPVD</sequence>
<keyword evidence="2" id="KW-1003">Cell membrane</keyword>
<evidence type="ECO:0000313" key="8">
    <source>
        <dbReference type="Proteomes" id="UP001059859"/>
    </source>
</evidence>
<dbReference type="Proteomes" id="UP001059859">
    <property type="component" value="Chromosome"/>
</dbReference>
<feature type="transmembrane region" description="Helical" evidence="6">
    <location>
        <begin position="372"/>
        <end position="392"/>
    </location>
</feature>
<evidence type="ECO:0000256" key="4">
    <source>
        <dbReference type="ARBA" id="ARBA00022989"/>
    </source>
</evidence>
<keyword evidence="5 6" id="KW-0472">Membrane</keyword>
<evidence type="ECO:0000313" key="7">
    <source>
        <dbReference type="EMBL" id="UWX97974.1"/>
    </source>
</evidence>
<organism evidence="7 8">
    <name type="scientific">Arthrobacter zhaoxinii</name>
    <dbReference type="NCBI Taxonomy" id="2964616"/>
    <lineage>
        <taxon>Bacteria</taxon>
        <taxon>Bacillati</taxon>
        <taxon>Actinomycetota</taxon>
        <taxon>Actinomycetes</taxon>
        <taxon>Micrococcales</taxon>
        <taxon>Micrococcaceae</taxon>
        <taxon>Arthrobacter</taxon>
    </lineage>
</organism>
<evidence type="ECO:0000256" key="2">
    <source>
        <dbReference type="ARBA" id="ARBA00022475"/>
    </source>
</evidence>
<evidence type="ECO:0008006" key="9">
    <source>
        <dbReference type="Google" id="ProtNLM"/>
    </source>
</evidence>
<feature type="transmembrane region" description="Helical" evidence="6">
    <location>
        <begin position="136"/>
        <end position="156"/>
    </location>
</feature>